<accession>D3PWC7</accession>
<protein>
    <submittedName>
        <fullName evidence="11">Ion transport 2 domain protein</fullName>
    </submittedName>
</protein>
<evidence type="ECO:0000256" key="5">
    <source>
        <dbReference type="ARBA" id="ARBA00023065"/>
    </source>
</evidence>
<dbReference type="RefSeq" id="WP_013016855.1">
    <property type="nucleotide sequence ID" value="NC_013947.1"/>
</dbReference>
<evidence type="ECO:0000259" key="10">
    <source>
        <dbReference type="Pfam" id="PF07885"/>
    </source>
</evidence>
<dbReference type="HOGENOM" id="CLU_011722_6_3_11"/>
<evidence type="ECO:0000256" key="9">
    <source>
        <dbReference type="SAM" id="Phobius"/>
    </source>
</evidence>
<dbReference type="STRING" id="446470.Snas_1581"/>
<evidence type="ECO:0000256" key="7">
    <source>
        <dbReference type="ARBA" id="ARBA00023303"/>
    </source>
</evidence>
<evidence type="ECO:0000256" key="4">
    <source>
        <dbReference type="ARBA" id="ARBA00022989"/>
    </source>
</evidence>
<dbReference type="InterPro" id="IPR013099">
    <property type="entry name" value="K_chnl_dom"/>
</dbReference>
<keyword evidence="4 9" id="KW-1133">Transmembrane helix</keyword>
<dbReference type="Pfam" id="PF07885">
    <property type="entry name" value="Ion_trans_2"/>
    <property type="match status" value="1"/>
</dbReference>
<dbReference type="GO" id="GO:0005249">
    <property type="term" value="F:voltage-gated potassium channel activity"/>
    <property type="evidence" value="ECO:0007669"/>
    <property type="project" value="InterPro"/>
</dbReference>
<name>D3PWC7_STANL</name>
<dbReference type="eggNOG" id="COG1226">
    <property type="taxonomic scope" value="Bacteria"/>
</dbReference>
<feature type="transmembrane region" description="Helical" evidence="9">
    <location>
        <begin position="127"/>
        <end position="147"/>
    </location>
</feature>
<keyword evidence="3 9" id="KW-0812">Transmembrane</keyword>
<dbReference type="PANTHER" id="PTHR11537">
    <property type="entry name" value="VOLTAGE-GATED POTASSIUM CHANNEL"/>
    <property type="match status" value="1"/>
</dbReference>
<gene>
    <name evidence="11" type="ordered locus">Snas_1581</name>
</gene>
<keyword evidence="2" id="KW-0813">Transport</keyword>
<comment type="subcellular location">
    <subcellularLocation>
        <location evidence="1">Membrane</location>
        <topology evidence="1">Multi-pass membrane protein</topology>
    </subcellularLocation>
</comment>
<dbReference type="InterPro" id="IPR028325">
    <property type="entry name" value="VG_K_chnl"/>
</dbReference>
<organism evidence="11 12">
    <name type="scientific">Stackebrandtia nassauensis (strain DSM 44728 / CIP 108903 / NRRL B-16338 / NBRC 102104 / LLR-40K-21)</name>
    <dbReference type="NCBI Taxonomy" id="446470"/>
    <lineage>
        <taxon>Bacteria</taxon>
        <taxon>Bacillati</taxon>
        <taxon>Actinomycetota</taxon>
        <taxon>Actinomycetes</taxon>
        <taxon>Glycomycetales</taxon>
        <taxon>Glycomycetaceae</taxon>
        <taxon>Stackebrandtia</taxon>
    </lineage>
</organism>
<evidence type="ECO:0000313" key="11">
    <source>
        <dbReference type="EMBL" id="ADD41284.1"/>
    </source>
</evidence>
<dbReference type="OrthoDB" id="9799090at2"/>
<dbReference type="GO" id="GO:0008076">
    <property type="term" value="C:voltage-gated potassium channel complex"/>
    <property type="evidence" value="ECO:0007669"/>
    <property type="project" value="InterPro"/>
</dbReference>
<keyword evidence="8" id="KW-0175">Coiled coil</keyword>
<dbReference type="Gene3D" id="1.20.120.350">
    <property type="entry name" value="Voltage-gated potassium channels. Chain C"/>
    <property type="match status" value="1"/>
</dbReference>
<dbReference type="Gene3D" id="1.20.5.110">
    <property type="match status" value="1"/>
</dbReference>
<keyword evidence="12" id="KW-1185">Reference proteome</keyword>
<dbReference type="PRINTS" id="PR00169">
    <property type="entry name" value="KCHANNEL"/>
</dbReference>
<evidence type="ECO:0000256" key="3">
    <source>
        <dbReference type="ARBA" id="ARBA00022692"/>
    </source>
</evidence>
<proteinExistence type="predicted"/>
<dbReference type="Proteomes" id="UP000000844">
    <property type="component" value="Chromosome"/>
</dbReference>
<dbReference type="InterPro" id="IPR027359">
    <property type="entry name" value="Volt_channel_dom_sf"/>
</dbReference>
<sequence length="262" mass="29430">MFTKNSTARDERLPRVSAWERVSDLPLTILAIVFLLAYAIPIIFPDIPRRWHTILDYVDLAVWALFTVDYVRRLVIAEEKWYFVRTHLLDLAVVVLPPLRPLRLVRSAALLFSVVDRRTRAHPRRKMAILVGTTAVILLFLSALAALDAERGNPDAQIQSFGDALWWAIVTVSTVGYGDYFPVTVEGRLVAMTLMFGGVGLIGFITASVTSWVVEKLSKADKVADDTHDNVDLLLREVRQLRDEVAELRAEVGRRMPPASPG</sequence>
<reference evidence="11 12" key="1">
    <citation type="journal article" date="2009" name="Stand. Genomic Sci.">
        <title>Complete genome sequence of Stackebrandtia nassauensis type strain (LLR-40K-21).</title>
        <authorList>
            <person name="Munk C."/>
            <person name="Lapidus A."/>
            <person name="Copeland A."/>
            <person name="Jando M."/>
            <person name="Mayilraj S."/>
            <person name="Glavina Del Rio T."/>
            <person name="Nolan M."/>
            <person name="Chen F."/>
            <person name="Lucas S."/>
            <person name="Tice H."/>
            <person name="Cheng J.F."/>
            <person name="Han C."/>
            <person name="Detter J.C."/>
            <person name="Bruce D."/>
            <person name="Goodwin L."/>
            <person name="Chain P."/>
            <person name="Pitluck S."/>
            <person name="Goker M."/>
            <person name="Ovchinikova G."/>
            <person name="Pati A."/>
            <person name="Ivanova N."/>
            <person name="Mavromatis K."/>
            <person name="Chen A."/>
            <person name="Palaniappan K."/>
            <person name="Land M."/>
            <person name="Hauser L."/>
            <person name="Chang Y.J."/>
            <person name="Jeffries C.D."/>
            <person name="Bristow J."/>
            <person name="Eisen J.A."/>
            <person name="Markowitz V."/>
            <person name="Hugenholtz P."/>
            <person name="Kyrpides N.C."/>
            <person name="Klenk H.P."/>
        </authorList>
    </citation>
    <scope>NUCLEOTIDE SEQUENCE [LARGE SCALE GENOMIC DNA]</scope>
    <source>
        <strain evidence="12">DSM 44728 / CIP 108903 / NRRL B-16338 / NBRC 102104 / LLR-40K-21</strain>
    </source>
</reference>
<evidence type="ECO:0000256" key="1">
    <source>
        <dbReference type="ARBA" id="ARBA00004141"/>
    </source>
</evidence>
<dbReference type="Gene3D" id="1.10.287.70">
    <property type="match status" value="1"/>
</dbReference>
<dbReference type="GO" id="GO:0001508">
    <property type="term" value="P:action potential"/>
    <property type="evidence" value="ECO:0007669"/>
    <property type="project" value="TreeGrafter"/>
</dbReference>
<keyword evidence="7" id="KW-0407">Ion channel</keyword>
<feature type="transmembrane region" description="Helical" evidence="9">
    <location>
        <begin position="189"/>
        <end position="214"/>
    </location>
</feature>
<keyword evidence="5" id="KW-0406">Ion transport</keyword>
<evidence type="ECO:0000256" key="2">
    <source>
        <dbReference type="ARBA" id="ARBA00022448"/>
    </source>
</evidence>
<feature type="coiled-coil region" evidence="8">
    <location>
        <begin position="224"/>
        <end position="251"/>
    </location>
</feature>
<evidence type="ECO:0000313" key="12">
    <source>
        <dbReference type="Proteomes" id="UP000000844"/>
    </source>
</evidence>
<dbReference type="PANTHER" id="PTHR11537:SF254">
    <property type="entry name" value="POTASSIUM VOLTAGE-GATED CHANNEL PROTEIN SHAB"/>
    <property type="match status" value="1"/>
</dbReference>
<feature type="domain" description="Potassium channel" evidence="10">
    <location>
        <begin position="140"/>
        <end position="214"/>
    </location>
</feature>
<dbReference type="SUPFAM" id="SSF81324">
    <property type="entry name" value="Voltage-gated potassium channels"/>
    <property type="match status" value="1"/>
</dbReference>
<feature type="transmembrane region" description="Helical" evidence="9">
    <location>
        <begin position="25"/>
        <end position="44"/>
    </location>
</feature>
<evidence type="ECO:0000256" key="6">
    <source>
        <dbReference type="ARBA" id="ARBA00023136"/>
    </source>
</evidence>
<evidence type="ECO:0000256" key="8">
    <source>
        <dbReference type="SAM" id="Coils"/>
    </source>
</evidence>
<dbReference type="EMBL" id="CP001778">
    <property type="protein sequence ID" value="ADD41284.1"/>
    <property type="molecule type" value="Genomic_DNA"/>
</dbReference>
<keyword evidence="6 9" id="KW-0472">Membrane</keyword>
<dbReference type="AlphaFoldDB" id="D3PWC7"/>
<dbReference type="KEGG" id="sna:Snas_1581"/>